<evidence type="ECO:0000256" key="5">
    <source>
        <dbReference type="ARBA" id="ARBA00022491"/>
    </source>
</evidence>
<accession>A0A0Q3LNR0</accession>
<comment type="similarity">
    <text evidence="3 10">Belongs to the Aux/IAA family.</text>
</comment>
<keyword evidence="5 10" id="KW-0678">Repressor</keyword>
<sequence length="264" mass="28460">MGEAESKKGRGACSTALLLNWMGEPSEQDQEEEETLQLSLGLPGGSRRTACRDKAKKHSAGDSSVLSLGYSTAIPSPQSQGKAQGSQDEPAATRNAVAPNNNGPRTRSPGAPVIGWPPVRASRRNLATSSSKASLEQQHMKKAVKAEETRRAPFVKINMDGIPIGRKIDLTALDSYEKLCVAVDKLFRHLLAECTQEVVAISGLLDGTGEYTLVYEDYEGDRVLVGDIPWGMFVSSVKRLRVLKTSDLSSSLITSSRKRTAAEC</sequence>
<evidence type="ECO:0000256" key="8">
    <source>
        <dbReference type="ARBA" id="ARBA00023242"/>
    </source>
</evidence>
<comment type="function">
    <text evidence="1 10">Aux/IAA proteins are short-lived transcriptional factors that function as repressors of early auxin response genes at low auxin concentrations.</text>
</comment>
<reference evidence="13 14" key="1">
    <citation type="journal article" date="2010" name="Nature">
        <title>Genome sequencing and analysis of the model grass Brachypodium distachyon.</title>
        <authorList>
            <consortium name="International Brachypodium Initiative"/>
        </authorList>
    </citation>
    <scope>NUCLEOTIDE SEQUENCE [LARGE SCALE GENOMIC DNA]</scope>
    <source>
        <strain evidence="13">Bd21</strain>
        <strain evidence="14">cv. Bd21</strain>
    </source>
</reference>
<evidence type="ECO:0000256" key="6">
    <source>
        <dbReference type="ARBA" id="ARBA00023015"/>
    </source>
</evidence>
<feature type="region of interest" description="Disordered" evidence="11">
    <location>
        <begin position="22"/>
        <end position="118"/>
    </location>
</feature>
<dbReference type="GO" id="GO:0009734">
    <property type="term" value="P:auxin-activated signaling pathway"/>
    <property type="evidence" value="ECO:0007669"/>
    <property type="project" value="UniProtKB-UniRule"/>
</dbReference>
<feature type="compositionally biased region" description="Acidic residues" evidence="11">
    <location>
        <begin position="26"/>
        <end position="35"/>
    </location>
</feature>
<keyword evidence="6 10" id="KW-0805">Transcription regulation</keyword>
<keyword evidence="8 10" id="KW-0539">Nucleus</keyword>
<comment type="subcellular location">
    <subcellularLocation>
        <location evidence="2 10">Nucleus</location>
    </subcellularLocation>
</comment>
<dbReference type="AlphaFoldDB" id="A0A0Q3LNR0"/>
<dbReference type="PANTHER" id="PTHR31734:SF266">
    <property type="entry name" value="AUXIN-RESPONSIVE PROTEIN IAA7"/>
    <property type="match status" value="1"/>
</dbReference>
<evidence type="ECO:0000313" key="14">
    <source>
        <dbReference type="EnsemblPlants" id="KQJ94125"/>
    </source>
</evidence>
<dbReference type="EMBL" id="CM000882">
    <property type="protein sequence ID" value="KQJ94125.1"/>
    <property type="molecule type" value="Genomic_DNA"/>
</dbReference>
<dbReference type="GO" id="GO:0006355">
    <property type="term" value="P:regulation of DNA-templated transcription"/>
    <property type="evidence" value="ECO:0007669"/>
    <property type="project" value="InterPro"/>
</dbReference>
<name>A0A0Q3LNR0_BRADI</name>
<dbReference type="Gramene" id="KQJ94125">
    <property type="protein sequence ID" value="KQJ94125"/>
    <property type="gene ID" value="BRADI_3g08667v3"/>
</dbReference>
<evidence type="ECO:0000256" key="11">
    <source>
        <dbReference type="SAM" id="MobiDB-lite"/>
    </source>
</evidence>
<dbReference type="SUPFAM" id="SSF54277">
    <property type="entry name" value="CAD &amp; PB1 domains"/>
    <property type="match status" value="1"/>
</dbReference>
<organism evidence="13">
    <name type="scientific">Brachypodium distachyon</name>
    <name type="common">Purple false brome</name>
    <name type="synonym">Trachynia distachya</name>
    <dbReference type="NCBI Taxonomy" id="15368"/>
    <lineage>
        <taxon>Eukaryota</taxon>
        <taxon>Viridiplantae</taxon>
        <taxon>Streptophyta</taxon>
        <taxon>Embryophyta</taxon>
        <taxon>Tracheophyta</taxon>
        <taxon>Spermatophyta</taxon>
        <taxon>Magnoliopsida</taxon>
        <taxon>Liliopsida</taxon>
        <taxon>Poales</taxon>
        <taxon>Poaceae</taxon>
        <taxon>BOP clade</taxon>
        <taxon>Pooideae</taxon>
        <taxon>Stipodae</taxon>
        <taxon>Brachypodieae</taxon>
        <taxon>Brachypodium</taxon>
    </lineage>
</organism>
<dbReference type="InterPro" id="IPR033389">
    <property type="entry name" value="AUX/IAA_dom"/>
</dbReference>
<feature type="domain" description="PB1" evidence="12">
    <location>
        <begin position="152"/>
        <end position="245"/>
    </location>
</feature>
<evidence type="ECO:0000313" key="13">
    <source>
        <dbReference type="EMBL" id="KQJ94125.1"/>
    </source>
</evidence>
<dbReference type="FunFam" id="3.10.20.90:FF:000225">
    <property type="entry name" value="Auxin-responsive protein"/>
    <property type="match status" value="1"/>
</dbReference>
<dbReference type="Proteomes" id="UP000008810">
    <property type="component" value="Chromosome 3"/>
</dbReference>
<evidence type="ECO:0000313" key="15">
    <source>
        <dbReference type="Proteomes" id="UP000008810"/>
    </source>
</evidence>
<proteinExistence type="inferred from homology"/>
<dbReference type="InterPro" id="IPR003311">
    <property type="entry name" value="AUX_IAA"/>
</dbReference>
<comment type="subunit">
    <text evidence="4 10">Homodimers and heterodimers.</text>
</comment>
<feature type="compositionally biased region" description="Polar residues" evidence="11">
    <location>
        <begin position="61"/>
        <end position="87"/>
    </location>
</feature>
<dbReference type="GO" id="GO:0005634">
    <property type="term" value="C:nucleus"/>
    <property type="evidence" value="ECO:0007669"/>
    <property type="project" value="UniProtKB-SubCell"/>
</dbReference>
<dbReference type="Gene3D" id="3.10.20.90">
    <property type="entry name" value="Phosphatidylinositol 3-kinase Catalytic Subunit, Chain A, domain 1"/>
    <property type="match status" value="1"/>
</dbReference>
<evidence type="ECO:0000256" key="7">
    <source>
        <dbReference type="ARBA" id="ARBA00023163"/>
    </source>
</evidence>
<evidence type="ECO:0000259" key="12">
    <source>
        <dbReference type="PROSITE" id="PS51745"/>
    </source>
</evidence>
<evidence type="ECO:0000256" key="1">
    <source>
        <dbReference type="ARBA" id="ARBA00002159"/>
    </source>
</evidence>
<evidence type="ECO:0000256" key="10">
    <source>
        <dbReference type="RuleBase" id="RU004549"/>
    </source>
</evidence>
<evidence type="ECO:0000256" key="9">
    <source>
        <dbReference type="ARBA" id="ARBA00023294"/>
    </source>
</evidence>
<reference evidence="13" key="2">
    <citation type="submission" date="2017-06" db="EMBL/GenBank/DDBJ databases">
        <title>WGS assembly of Brachypodium distachyon.</title>
        <authorList>
            <consortium name="The International Brachypodium Initiative"/>
            <person name="Lucas S."/>
            <person name="Harmon-Smith M."/>
            <person name="Lail K."/>
            <person name="Tice H."/>
            <person name="Grimwood J."/>
            <person name="Bruce D."/>
            <person name="Barry K."/>
            <person name="Shu S."/>
            <person name="Lindquist E."/>
            <person name="Wang M."/>
            <person name="Pitluck S."/>
            <person name="Vogel J.P."/>
            <person name="Garvin D.F."/>
            <person name="Mockler T.C."/>
            <person name="Schmutz J."/>
            <person name="Rokhsar D."/>
            <person name="Bevan M.W."/>
        </authorList>
    </citation>
    <scope>NUCLEOTIDE SEQUENCE</scope>
    <source>
        <strain evidence="13">Bd21</strain>
    </source>
</reference>
<dbReference type="EnsemblPlants" id="KQJ94125">
    <property type="protein sequence ID" value="KQJ94125"/>
    <property type="gene ID" value="BRADI_3g08667v3"/>
</dbReference>
<keyword evidence="15" id="KW-1185">Reference proteome</keyword>
<evidence type="ECO:0000256" key="4">
    <source>
        <dbReference type="ARBA" id="ARBA00011726"/>
    </source>
</evidence>
<evidence type="ECO:0000256" key="3">
    <source>
        <dbReference type="ARBA" id="ARBA00006728"/>
    </source>
</evidence>
<dbReference type="Pfam" id="PF02309">
    <property type="entry name" value="AUX_IAA"/>
    <property type="match status" value="1"/>
</dbReference>
<gene>
    <name evidence="14" type="primary">LOC100823989</name>
    <name evidence="13" type="ORF">BRADI_3g08667v3</name>
</gene>
<protein>
    <recommendedName>
        <fullName evidence="10">Auxin-responsive protein</fullName>
    </recommendedName>
</protein>
<dbReference type="InterPro" id="IPR053793">
    <property type="entry name" value="PB1-like"/>
</dbReference>
<dbReference type="ExpressionAtlas" id="A0A0Q3LNR0">
    <property type="expression patterns" value="baseline"/>
</dbReference>
<keyword evidence="9 10" id="KW-0927">Auxin signaling pathway</keyword>
<dbReference type="OrthoDB" id="615826at2759"/>
<evidence type="ECO:0000256" key="2">
    <source>
        <dbReference type="ARBA" id="ARBA00004123"/>
    </source>
</evidence>
<dbReference type="PANTHER" id="PTHR31734">
    <property type="entry name" value="AUXIN-RESPONSIVE PROTEIN IAA17"/>
    <property type="match status" value="1"/>
</dbReference>
<keyword evidence="7 10" id="KW-0804">Transcription</keyword>
<reference evidence="14" key="3">
    <citation type="submission" date="2018-08" db="UniProtKB">
        <authorList>
            <consortium name="EnsemblPlants"/>
        </authorList>
    </citation>
    <scope>IDENTIFICATION</scope>
    <source>
        <strain evidence="14">cv. Bd21</strain>
    </source>
</reference>
<dbReference type="PROSITE" id="PS51745">
    <property type="entry name" value="PB1"/>
    <property type="match status" value="1"/>
</dbReference>